<evidence type="ECO:0000313" key="2">
    <source>
        <dbReference type="Proteomes" id="UP000062043"/>
    </source>
</evidence>
<dbReference type="PATRIC" id="fig|1432656.3.peg.1684"/>
<name>A0A0X1KNL9_9EURY</name>
<dbReference type="EMBL" id="CP007140">
    <property type="protein sequence ID" value="AJC72810.1"/>
    <property type="molecule type" value="Genomic_DNA"/>
</dbReference>
<protein>
    <submittedName>
        <fullName evidence="1">Uncharacterized protein</fullName>
    </submittedName>
</protein>
<dbReference type="KEGG" id="tgy:X802_08645"/>
<dbReference type="AlphaFoldDB" id="A0A0X1KNL9"/>
<reference evidence="1 2" key="1">
    <citation type="submission" date="2014-01" db="EMBL/GenBank/DDBJ databases">
        <title>Genome sequencing of Thermococcus guaymasensis.</title>
        <authorList>
            <person name="Zhang X."/>
            <person name="Alvare G."/>
            <person name="Fristensky B."/>
            <person name="Chen L."/>
            <person name="Suen T."/>
            <person name="Chen Q."/>
            <person name="Ma K."/>
        </authorList>
    </citation>
    <scope>NUCLEOTIDE SEQUENCE [LARGE SCALE GENOMIC DNA]</scope>
    <source>
        <strain evidence="1 2">DSM 11113</strain>
    </source>
</reference>
<gene>
    <name evidence="1" type="ORF">X802_08645</name>
</gene>
<dbReference type="GeneID" id="27135715"/>
<dbReference type="OrthoDB" id="91853at2157"/>
<accession>A0A0X1KNL9</accession>
<keyword evidence="2" id="KW-1185">Reference proteome</keyword>
<dbReference type="RefSeq" id="WP_062372835.1">
    <property type="nucleotide sequence ID" value="NZ_CP007140.1"/>
</dbReference>
<evidence type="ECO:0000313" key="1">
    <source>
        <dbReference type="EMBL" id="AJC72810.1"/>
    </source>
</evidence>
<organism evidence="1 2">
    <name type="scientific">Thermococcus guaymasensis DSM 11113</name>
    <dbReference type="NCBI Taxonomy" id="1432656"/>
    <lineage>
        <taxon>Archaea</taxon>
        <taxon>Methanobacteriati</taxon>
        <taxon>Methanobacteriota</taxon>
        <taxon>Thermococci</taxon>
        <taxon>Thermococcales</taxon>
        <taxon>Thermococcaceae</taxon>
        <taxon>Thermococcus</taxon>
    </lineage>
</organism>
<proteinExistence type="predicted"/>
<dbReference type="Proteomes" id="UP000062043">
    <property type="component" value="Chromosome"/>
</dbReference>
<sequence length="272" mass="31913">MNVEELIAVGELEAAREVLRSIDRRKLNDGELSDYTRNVINLGLAFMENGKLDDGVNTIVALLDDLESISWGLWRLFYEYLEECTPERAREVWERVYLIPGPREKAEILQKVGWCLDDPNEKRKVLVEAFTWALHVKGRSWRTYTLSKVLGRVHDVNDYDLMLELCRRIKRQERRLVFEDFLFEGESAETCEEFVEVLKRRSGSADALELLIGAYLEHEEEFLRSRGFNPKLYKLVPRKTSGGVTFHAVLRPLYPLVILHWKLRELLKIMRD</sequence>